<proteinExistence type="inferred from homology"/>
<dbReference type="InterPro" id="IPR046373">
    <property type="entry name" value="Acyl-CoA_Oxase/DH_mid-dom_sf"/>
</dbReference>
<dbReference type="SUPFAM" id="SSF47203">
    <property type="entry name" value="Acyl-CoA dehydrogenase C-terminal domain-like"/>
    <property type="match status" value="1"/>
</dbReference>
<evidence type="ECO:0000259" key="9">
    <source>
        <dbReference type="Pfam" id="PF02771"/>
    </source>
</evidence>
<keyword evidence="11" id="KW-1185">Reference proteome</keyword>
<dbReference type="Proteomes" id="UP000838100">
    <property type="component" value="Unassembled WGS sequence"/>
</dbReference>
<dbReference type="InterPro" id="IPR009100">
    <property type="entry name" value="AcylCoA_DH/oxidase_NM_dom_sf"/>
</dbReference>
<dbReference type="PANTHER" id="PTHR43292">
    <property type="entry name" value="ACYL-COA DEHYDROGENASE"/>
    <property type="match status" value="1"/>
</dbReference>
<feature type="domain" description="Acyl-CoA oxidase/dehydrogenase middle" evidence="8">
    <location>
        <begin position="122"/>
        <end position="209"/>
    </location>
</feature>
<feature type="domain" description="Acyl-CoA dehydrogenase/oxidase N-terminal" evidence="9">
    <location>
        <begin position="6"/>
        <end position="117"/>
    </location>
</feature>
<dbReference type="RefSeq" id="WP_237444634.1">
    <property type="nucleotide sequence ID" value="NZ_CAKLPX010000002.1"/>
</dbReference>
<dbReference type="Pfam" id="PF00441">
    <property type="entry name" value="Acyl-CoA_dh_1"/>
    <property type="match status" value="1"/>
</dbReference>
<name>A0ABM9AFM5_9GAMM</name>
<dbReference type="InterPro" id="IPR013786">
    <property type="entry name" value="AcylCoA_DH/ox_N"/>
</dbReference>
<gene>
    <name evidence="10" type="ORF">SIN8267_02050</name>
</gene>
<comment type="caution">
    <text evidence="10">The sequence shown here is derived from an EMBL/GenBank/DDBJ whole genome shotgun (WGS) entry which is preliminary data.</text>
</comment>
<dbReference type="EMBL" id="CAKLPX010000002">
    <property type="protein sequence ID" value="CAH0991935.1"/>
    <property type="molecule type" value="Genomic_DNA"/>
</dbReference>
<accession>A0ABM9AFM5</accession>
<evidence type="ECO:0000259" key="7">
    <source>
        <dbReference type="Pfam" id="PF00441"/>
    </source>
</evidence>
<dbReference type="Gene3D" id="1.20.140.10">
    <property type="entry name" value="Butyryl-CoA Dehydrogenase, subunit A, domain 3"/>
    <property type="match status" value="1"/>
</dbReference>
<evidence type="ECO:0000313" key="11">
    <source>
        <dbReference type="Proteomes" id="UP000838100"/>
    </source>
</evidence>
<evidence type="ECO:0000256" key="6">
    <source>
        <dbReference type="RuleBase" id="RU362125"/>
    </source>
</evidence>
<evidence type="ECO:0000313" key="10">
    <source>
        <dbReference type="EMBL" id="CAH0991935.1"/>
    </source>
</evidence>
<reference evidence="10" key="1">
    <citation type="submission" date="2021-12" db="EMBL/GenBank/DDBJ databases">
        <authorList>
            <person name="Rodrigo-Torres L."/>
            <person name="Arahal R. D."/>
            <person name="Lucena T."/>
        </authorList>
    </citation>
    <scope>NUCLEOTIDE SEQUENCE</scope>
    <source>
        <strain evidence="10">CECT 8267</strain>
    </source>
</reference>
<keyword evidence="5 6" id="KW-0560">Oxidoreductase</keyword>
<dbReference type="EC" id="1.3.99.-" evidence="10"/>
<dbReference type="Pfam" id="PF02770">
    <property type="entry name" value="Acyl-CoA_dh_M"/>
    <property type="match status" value="1"/>
</dbReference>
<dbReference type="Pfam" id="PF02771">
    <property type="entry name" value="Acyl-CoA_dh_N"/>
    <property type="match status" value="1"/>
</dbReference>
<protein>
    <submittedName>
        <fullName evidence="10">Acyl-CoA dehydrogenase FadE26</fullName>
        <ecNumber evidence="10">1.3.99.-</ecNumber>
    </submittedName>
</protein>
<dbReference type="InterPro" id="IPR052161">
    <property type="entry name" value="Mycobact_Acyl-CoA_DH"/>
</dbReference>
<dbReference type="InterPro" id="IPR006091">
    <property type="entry name" value="Acyl-CoA_Oxase/DH_mid-dom"/>
</dbReference>
<evidence type="ECO:0000259" key="8">
    <source>
        <dbReference type="Pfam" id="PF02770"/>
    </source>
</evidence>
<feature type="domain" description="Acyl-CoA dehydrogenase/oxidase C-terminal" evidence="7">
    <location>
        <begin position="227"/>
        <end position="379"/>
    </location>
</feature>
<evidence type="ECO:0000256" key="3">
    <source>
        <dbReference type="ARBA" id="ARBA00022630"/>
    </source>
</evidence>
<keyword evidence="3 6" id="KW-0285">Flavoprotein</keyword>
<dbReference type="GO" id="GO:0016491">
    <property type="term" value="F:oxidoreductase activity"/>
    <property type="evidence" value="ECO:0007669"/>
    <property type="project" value="UniProtKB-KW"/>
</dbReference>
<dbReference type="InterPro" id="IPR036250">
    <property type="entry name" value="AcylCo_DH-like_C"/>
</dbReference>
<dbReference type="SUPFAM" id="SSF56645">
    <property type="entry name" value="Acyl-CoA dehydrogenase NM domain-like"/>
    <property type="match status" value="1"/>
</dbReference>
<sequence length="388" mass="43179">MFVDYSEDQKALRKELREYFAKLITPEVRNEIRGKESGELYDRLISTMGKDGWLAIGWPKQYGGQGRSAADQLTFFEEAILAGAPIPFVTLNTVGPALMDYGSDAHKEKFLPGIANGTAHFAIGYTEPSAGTDLATLGTSAVKDGEYWVINGTKVFTSGAEGADYVWLAARTDHDAPKHKGITMFILDTKSEGFSYAPIHTVGGFRTNMTYYENVRVHESMVVGELNQGWKLITAQLNHERIGLAAWGINGWKLYQRTLDWAREEHNGQRVIDDVAVQNSLAEVYSRLEAMRLLNSRMSWDLSENRLHPALASAVKVYSTEYVIEVCRSLMDIIGANSLVRAGSSTTQLLGDLEHEYRRCQINTYGGGVNEIQRGLVANFGLGMPRHR</sequence>
<dbReference type="InterPro" id="IPR009075">
    <property type="entry name" value="AcylCo_DH/oxidase_C"/>
</dbReference>
<evidence type="ECO:0000256" key="5">
    <source>
        <dbReference type="ARBA" id="ARBA00023002"/>
    </source>
</evidence>
<dbReference type="Gene3D" id="2.40.110.10">
    <property type="entry name" value="Butyryl-CoA Dehydrogenase, subunit A, domain 2"/>
    <property type="match status" value="1"/>
</dbReference>
<evidence type="ECO:0000256" key="2">
    <source>
        <dbReference type="ARBA" id="ARBA00009347"/>
    </source>
</evidence>
<comment type="similarity">
    <text evidence="2 6">Belongs to the acyl-CoA dehydrogenase family.</text>
</comment>
<organism evidence="10 11">
    <name type="scientific">Sinobacterium norvegicum</name>
    <dbReference type="NCBI Taxonomy" id="1641715"/>
    <lineage>
        <taxon>Bacteria</taxon>
        <taxon>Pseudomonadati</taxon>
        <taxon>Pseudomonadota</taxon>
        <taxon>Gammaproteobacteria</taxon>
        <taxon>Cellvibrionales</taxon>
        <taxon>Spongiibacteraceae</taxon>
        <taxon>Sinobacterium</taxon>
    </lineage>
</organism>
<dbReference type="PANTHER" id="PTHR43292:SF3">
    <property type="entry name" value="ACYL-COA DEHYDROGENASE FADE29"/>
    <property type="match status" value="1"/>
</dbReference>
<comment type="cofactor">
    <cofactor evidence="1 6">
        <name>FAD</name>
        <dbReference type="ChEBI" id="CHEBI:57692"/>
    </cofactor>
</comment>
<dbReference type="InterPro" id="IPR037069">
    <property type="entry name" value="AcylCoA_DH/ox_N_sf"/>
</dbReference>
<evidence type="ECO:0000256" key="1">
    <source>
        <dbReference type="ARBA" id="ARBA00001974"/>
    </source>
</evidence>
<dbReference type="Gene3D" id="1.10.540.10">
    <property type="entry name" value="Acyl-CoA dehydrogenase/oxidase, N-terminal domain"/>
    <property type="match status" value="1"/>
</dbReference>
<evidence type="ECO:0000256" key="4">
    <source>
        <dbReference type="ARBA" id="ARBA00022827"/>
    </source>
</evidence>
<keyword evidence="4 6" id="KW-0274">FAD</keyword>